<feature type="transmembrane region" description="Helical" evidence="1">
    <location>
        <begin position="71"/>
        <end position="93"/>
    </location>
</feature>
<proteinExistence type="predicted"/>
<evidence type="ECO:0000313" key="3">
    <source>
        <dbReference type="Proteomes" id="UP000837857"/>
    </source>
</evidence>
<feature type="transmembrane region" description="Helical" evidence="1">
    <location>
        <begin position="141"/>
        <end position="161"/>
    </location>
</feature>
<keyword evidence="1" id="KW-0812">Transmembrane</keyword>
<organism evidence="2 3">
    <name type="scientific">Iphiclides podalirius</name>
    <name type="common">scarce swallowtail</name>
    <dbReference type="NCBI Taxonomy" id="110791"/>
    <lineage>
        <taxon>Eukaryota</taxon>
        <taxon>Metazoa</taxon>
        <taxon>Ecdysozoa</taxon>
        <taxon>Arthropoda</taxon>
        <taxon>Hexapoda</taxon>
        <taxon>Insecta</taxon>
        <taxon>Pterygota</taxon>
        <taxon>Neoptera</taxon>
        <taxon>Endopterygota</taxon>
        <taxon>Lepidoptera</taxon>
        <taxon>Glossata</taxon>
        <taxon>Ditrysia</taxon>
        <taxon>Papilionoidea</taxon>
        <taxon>Papilionidae</taxon>
        <taxon>Papilioninae</taxon>
        <taxon>Iphiclides</taxon>
    </lineage>
</organism>
<accession>A0ABN8HSQ2</accession>
<sequence length="267" mass="30608">MSPYTMVDNAVVLFAIFFTSIAFARSVIVRILYLALTACVKDEMAVTSHYLLFVILPLSSEFLHAQKVFTIYIYANVMCSLTTYLAMLTLTISKLLHNEFRSVKIVYMVGILCIICCNLSYPIAMVFIVQKMYVLINMTENVQMVLASTWIIFSFCIVTIIQMKTVAKYLVHNNLVGVLRPSSKYGPPDLEERLRRRNFNVALLHRQCFHQCAVLDEKHDCNHMPLMFKEKNRLASQSKISLTNIYEAGPSRKKSSVMLDSSQMHFN</sequence>
<protein>
    <submittedName>
        <fullName evidence="2">Uncharacterized protein</fullName>
    </submittedName>
</protein>
<dbReference type="EMBL" id="OW152813">
    <property type="protein sequence ID" value="CAH2034744.1"/>
    <property type="molecule type" value="Genomic_DNA"/>
</dbReference>
<keyword evidence="1" id="KW-0472">Membrane</keyword>
<evidence type="ECO:0000313" key="2">
    <source>
        <dbReference type="EMBL" id="CAH2034744.1"/>
    </source>
</evidence>
<keyword evidence="3" id="KW-1185">Reference proteome</keyword>
<feature type="transmembrane region" description="Helical" evidence="1">
    <location>
        <begin position="12"/>
        <end position="36"/>
    </location>
</feature>
<name>A0ABN8HSQ2_9NEOP</name>
<feature type="transmembrane region" description="Helical" evidence="1">
    <location>
        <begin position="48"/>
        <end position="65"/>
    </location>
</feature>
<evidence type="ECO:0000256" key="1">
    <source>
        <dbReference type="SAM" id="Phobius"/>
    </source>
</evidence>
<feature type="transmembrane region" description="Helical" evidence="1">
    <location>
        <begin position="105"/>
        <end position="129"/>
    </location>
</feature>
<dbReference type="Proteomes" id="UP000837857">
    <property type="component" value="Chromosome 1"/>
</dbReference>
<reference evidence="2" key="1">
    <citation type="submission" date="2022-03" db="EMBL/GenBank/DDBJ databases">
        <authorList>
            <person name="Martin H S."/>
        </authorList>
    </citation>
    <scope>NUCLEOTIDE SEQUENCE</scope>
</reference>
<keyword evidence="1" id="KW-1133">Transmembrane helix</keyword>
<feature type="non-terminal residue" evidence="2">
    <location>
        <position position="1"/>
    </location>
</feature>
<gene>
    <name evidence="2" type="ORF">IPOD504_LOCUS268</name>
</gene>